<dbReference type="PROSITE" id="PS01124">
    <property type="entry name" value="HTH_ARAC_FAMILY_2"/>
    <property type="match status" value="1"/>
</dbReference>
<dbReference type="InterPro" id="IPR004358">
    <property type="entry name" value="Sig_transdc_His_kin-like_C"/>
</dbReference>
<dbReference type="Gene3D" id="2.60.40.10">
    <property type="entry name" value="Immunoglobulins"/>
    <property type="match status" value="1"/>
</dbReference>
<reference evidence="16 17" key="1">
    <citation type="submission" date="2018-10" db="EMBL/GenBank/DDBJ databases">
        <title>Genomic Encyclopedia of Archaeal and Bacterial Type Strains, Phase II (KMG-II): from individual species to whole genera.</title>
        <authorList>
            <person name="Goeker M."/>
        </authorList>
    </citation>
    <scope>NUCLEOTIDE SEQUENCE [LARGE SCALE GENOMIC DNA]</scope>
    <source>
        <strain evidence="16 17">DSM 25230</strain>
    </source>
</reference>
<evidence type="ECO:0000256" key="8">
    <source>
        <dbReference type="ARBA" id="ARBA00023012"/>
    </source>
</evidence>
<organism evidence="16 17">
    <name type="scientific">Maribacter vaceletii</name>
    <dbReference type="NCBI Taxonomy" id="1206816"/>
    <lineage>
        <taxon>Bacteria</taxon>
        <taxon>Pseudomonadati</taxon>
        <taxon>Bacteroidota</taxon>
        <taxon>Flavobacteriia</taxon>
        <taxon>Flavobacteriales</taxon>
        <taxon>Flavobacteriaceae</taxon>
        <taxon>Maribacter</taxon>
    </lineage>
</organism>
<dbReference type="GO" id="GO:0003700">
    <property type="term" value="F:DNA-binding transcription factor activity"/>
    <property type="evidence" value="ECO:0007669"/>
    <property type="project" value="InterPro"/>
</dbReference>
<accession>A0A495E8Q0</accession>
<dbReference type="Gene3D" id="1.10.10.60">
    <property type="entry name" value="Homeodomain-like"/>
    <property type="match status" value="1"/>
</dbReference>
<dbReference type="InterPro" id="IPR015943">
    <property type="entry name" value="WD40/YVTN_repeat-like_dom_sf"/>
</dbReference>
<dbReference type="PANTHER" id="PTHR43547">
    <property type="entry name" value="TWO-COMPONENT HISTIDINE KINASE"/>
    <property type="match status" value="1"/>
</dbReference>
<dbReference type="SUPFAM" id="SSF63829">
    <property type="entry name" value="Calcium-dependent phosphotriesterase"/>
    <property type="match status" value="2"/>
</dbReference>
<feature type="modified residue" description="4-aspartylphosphate" evidence="11">
    <location>
        <position position="1174"/>
    </location>
</feature>
<dbReference type="PROSITE" id="PS50110">
    <property type="entry name" value="RESPONSE_REGULATORY"/>
    <property type="match status" value="1"/>
</dbReference>
<dbReference type="PROSITE" id="PS50109">
    <property type="entry name" value="HIS_KIN"/>
    <property type="match status" value="1"/>
</dbReference>
<dbReference type="FunFam" id="3.30.565.10:FF:000037">
    <property type="entry name" value="Hybrid sensor histidine kinase/response regulator"/>
    <property type="match status" value="1"/>
</dbReference>
<keyword evidence="12" id="KW-0472">Membrane</keyword>
<dbReference type="Proteomes" id="UP000269412">
    <property type="component" value="Unassembled WGS sequence"/>
</dbReference>
<dbReference type="Gene3D" id="2.130.10.10">
    <property type="entry name" value="YVTN repeat-like/Quinoprotein amine dehydrogenase"/>
    <property type="match status" value="2"/>
</dbReference>
<feature type="domain" description="Response regulatory" evidence="15">
    <location>
        <begin position="1126"/>
        <end position="1241"/>
    </location>
</feature>
<dbReference type="PRINTS" id="PR00344">
    <property type="entry name" value="BCTRLSENSOR"/>
</dbReference>
<dbReference type="InterPro" id="IPR036890">
    <property type="entry name" value="HATPase_C_sf"/>
</dbReference>
<dbReference type="Pfam" id="PF00512">
    <property type="entry name" value="HisKA"/>
    <property type="match status" value="1"/>
</dbReference>
<dbReference type="SUPFAM" id="SSF101898">
    <property type="entry name" value="NHL repeat"/>
    <property type="match status" value="1"/>
</dbReference>
<dbReference type="InterPro" id="IPR009057">
    <property type="entry name" value="Homeodomain-like_sf"/>
</dbReference>
<dbReference type="SUPFAM" id="SSF47384">
    <property type="entry name" value="Homodimeric domain of signal transducing histidine kinase"/>
    <property type="match status" value="1"/>
</dbReference>
<evidence type="ECO:0000256" key="3">
    <source>
        <dbReference type="ARBA" id="ARBA00022553"/>
    </source>
</evidence>
<keyword evidence="7" id="KW-0067">ATP-binding</keyword>
<keyword evidence="10" id="KW-0804">Transcription</keyword>
<dbReference type="CDD" id="cd00082">
    <property type="entry name" value="HisKA"/>
    <property type="match status" value="1"/>
</dbReference>
<evidence type="ECO:0000256" key="1">
    <source>
        <dbReference type="ARBA" id="ARBA00000085"/>
    </source>
</evidence>
<proteinExistence type="predicted"/>
<evidence type="ECO:0000313" key="17">
    <source>
        <dbReference type="Proteomes" id="UP000269412"/>
    </source>
</evidence>
<dbReference type="SUPFAM" id="SSF52172">
    <property type="entry name" value="CheY-like"/>
    <property type="match status" value="1"/>
</dbReference>
<keyword evidence="12" id="KW-0812">Transmembrane</keyword>
<keyword evidence="12" id="KW-1133">Transmembrane helix</keyword>
<dbReference type="OrthoDB" id="358279at2"/>
<evidence type="ECO:0000256" key="2">
    <source>
        <dbReference type="ARBA" id="ARBA00012438"/>
    </source>
</evidence>
<dbReference type="SMART" id="SM00342">
    <property type="entry name" value="HTH_ARAC"/>
    <property type="match status" value="1"/>
</dbReference>
<dbReference type="Pfam" id="PF07495">
    <property type="entry name" value="Y_Y_Y"/>
    <property type="match status" value="1"/>
</dbReference>
<dbReference type="InterPro" id="IPR005467">
    <property type="entry name" value="His_kinase_dom"/>
</dbReference>
<keyword evidence="8" id="KW-0902">Two-component regulatory system</keyword>
<comment type="caution">
    <text evidence="16">The sequence shown here is derived from an EMBL/GenBank/DDBJ whole genome shotgun (WGS) entry which is preliminary data.</text>
</comment>
<dbReference type="InterPro" id="IPR013783">
    <property type="entry name" value="Ig-like_fold"/>
</dbReference>
<evidence type="ECO:0000256" key="10">
    <source>
        <dbReference type="ARBA" id="ARBA00023163"/>
    </source>
</evidence>
<keyword evidence="4" id="KW-0808">Transferase</keyword>
<dbReference type="Gene3D" id="3.40.50.2300">
    <property type="match status" value="1"/>
</dbReference>
<dbReference type="EC" id="2.7.13.3" evidence="2"/>
<dbReference type="SMART" id="SM00388">
    <property type="entry name" value="HisKA"/>
    <property type="match status" value="1"/>
</dbReference>
<dbReference type="Gene3D" id="3.30.565.10">
    <property type="entry name" value="Histidine kinase-like ATPase, C-terminal domain"/>
    <property type="match status" value="1"/>
</dbReference>
<dbReference type="InterPro" id="IPR036097">
    <property type="entry name" value="HisK_dim/P_sf"/>
</dbReference>
<dbReference type="InterPro" id="IPR018060">
    <property type="entry name" value="HTH_AraC"/>
</dbReference>
<evidence type="ECO:0000313" key="16">
    <source>
        <dbReference type="EMBL" id="RKR12177.1"/>
    </source>
</evidence>
<keyword evidence="5" id="KW-0547">Nucleotide-binding</keyword>
<gene>
    <name evidence="16" type="ORF">CLV91_2302</name>
</gene>
<dbReference type="InterPro" id="IPR011110">
    <property type="entry name" value="Reg_prop"/>
</dbReference>
<keyword evidence="3 11" id="KW-0597">Phosphoprotein</keyword>
<dbReference type="Pfam" id="PF00072">
    <property type="entry name" value="Response_reg"/>
    <property type="match status" value="1"/>
</dbReference>
<keyword evidence="17" id="KW-1185">Reference proteome</keyword>
<feature type="domain" description="HTH araC/xylS-type" evidence="13">
    <location>
        <begin position="1273"/>
        <end position="1372"/>
    </location>
</feature>
<evidence type="ECO:0000259" key="14">
    <source>
        <dbReference type="PROSITE" id="PS50109"/>
    </source>
</evidence>
<dbReference type="GO" id="GO:0043565">
    <property type="term" value="F:sequence-specific DNA binding"/>
    <property type="evidence" value="ECO:0007669"/>
    <property type="project" value="InterPro"/>
</dbReference>
<dbReference type="InterPro" id="IPR011123">
    <property type="entry name" value="Y_Y_Y"/>
</dbReference>
<dbReference type="InterPro" id="IPR003661">
    <property type="entry name" value="HisK_dim/P_dom"/>
</dbReference>
<evidence type="ECO:0000256" key="5">
    <source>
        <dbReference type="ARBA" id="ARBA00022741"/>
    </source>
</evidence>
<protein>
    <recommendedName>
        <fullName evidence="2">histidine kinase</fullName>
        <ecNumber evidence="2">2.7.13.3</ecNumber>
    </recommendedName>
</protein>
<evidence type="ECO:0000259" key="15">
    <source>
        <dbReference type="PROSITE" id="PS50110"/>
    </source>
</evidence>
<dbReference type="InterPro" id="IPR001789">
    <property type="entry name" value="Sig_transdc_resp-reg_receiver"/>
</dbReference>
<evidence type="ECO:0000256" key="11">
    <source>
        <dbReference type="PROSITE-ProRule" id="PRU00169"/>
    </source>
</evidence>
<dbReference type="InterPro" id="IPR011006">
    <property type="entry name" value="CheY-like_superfamily"/>
</dbReference>
<dbReference type="SUPFAM" id="SSF46689">
    <property type="entry name" value="Homeodomain-like"/>
    <property type="match status" value="1"/>
</dbReference>
<feature type="domain" description="Histidine kinase" evidence="14">
    <location>
        <begin position="863"/>
        <end position="1080"/>
    </location>
</feature>
<evidence type="ECO:0000256" key="9">
    <source>
        <dbReference type="ARBA" id="ARBA00023015"/>
    </source>
</evidence>
<dbReference type="Pfam" id="PF02518">
    <property type="entry name" value="HATPase_c"/>
    <property type="match status" value="1"/>
</dbReference>
<dbReference type="SMART" id="SM00387">
    <property type="entry name" value="HATPase_c"/>
    <property type="match status" value="1"/>
</dbReference>
<evidence type="ECO:0000256" key="12">
    <source>
        <dbReference type="SAM" id="Phobius"/>
    </source>
</evidence>
<dbReference type="GO" id="GO:0000155">
    <property type="term" value="F:phosphorelay sensor kinase activity"/>
    <property type="evidence" value="ECO:0007669"/>
    <property type="project" value="InterPro"/>
</dbReference>
<evidence type="ECO:0000259" key="13">
    <source>
        <dbReference type="PROSITE" id="PS01124"/>
    </source>
</evidence>
<evidence type="ECO:0000256" key="6">
    <source>
        <dbReference type="ARBA" id="ARBA00022777"/>
    </source>
</evidence>
<keyword evidence="9" id="KW-0805">Transcription regulation</keyword>
<dbReference type="PANTHER" id="PTHR43547:SF2">
    <property type="entry name" value="HYBRID SIGNAL TRANSDUCTION HISTIDINE KINASE C"/>
    <property type="match status" value="1"/>
</dbReference>
<dbReference type="Gene3D" id="1.10.287.130">
    <property type="match status" value="1"/>
</dbReference>
<dbReference type="GO" id="GO:0005524">
    <property type="term" value="F:ATP binding"/>
    <property type="evidence" value="ECO:0007669"/>
    <property type="project" value="UniProtKB-KW"/>
</dbReference>
<dbReference type="Pfam" id="PF07494">
    <property type="entry name" value="Reg_prop"/>
    <property type="match status" value="2"/>
</dbReference>
<dbReference type="Pfam" id="PF12833">
    <property type="entry name" value="HTH_18"/>
    <property type="match status" value="1"/>
</dbReference>
<dbReference type="SMART" id="SM00448">
    <property type="entry name" value="REC"/>
    <property type="match status" value="1"/>
</dbReference>
<dbReference type="InterPro" id="IPR003594">
    <property type="entry name" value="HATPase_dom"/>
</dbReference>
<dbReference type="EMBL" id="RBIQ01000009">
    <property type="protein sequence ID" value="RKR12177.1"/>
    <property type="molecule type" value="Genomic_DNA"/>
</dbReference>
<dbReference type="SUPFAM" id="SSF55874">
    <property type="entry name" value="ATPase domain of HSP90 chaperone/DNA topoisomerase II/histidine kinase"/>
    <property type="match status" value="1"/>
</dbReference>
<keyword evidence="6 16" id="KW-0418">Kinase</keyword>
<feature type="transmembrane region" description="Helical" evidence="12">
    <location>
        <begin position="809"/>
        <end position="831"/>
    </location>
</feature>
<name>A0A495E8Q0_9FLAO</name>
<sequence length="1376" mass="158293">MSLVKKAFFCFVWLVLLSFNYVTSQDEKRLKFDQNYTLTDGLEHNGVTSILEDSKGYLWFGTYEGLNKFDGYAFKVYKNSVGQEVLASNRVRTITEDVKNNIWIGTDNGISVYNYLEEKFTTIYSNRNINKGVKGPIIRKILVNKEAKLVYCLTEGSGILVFTEDYKFSGHYEVPKEDKNIRIDFYDGLKINKRTYLLTTSNGLYSFDLKTNVFTKVLKNKIKYCNSIVKVSSSNLIVTTNLGVVHLTFDRNIKGEVSYKFKKRKFINEGFNSSSLDPLGNLWLGTLTNGIIHITNVERFLNNKPYKIATFNEKDNVIRTSAIASNIKSGCWVSTFNNGIYKFNLRETPFKKYHTKLNYPFGPLSNNITSITKFEDNKVLLTANRGGVVLFNIEKEEFEPLPFFMPNKYLVRGSHIYVDSKKCIWLKIAGIGIFKIKKGKVVKLENDLIDIKEPGHVRLIKEDIEGNIWIVNTESIYKIYLDDNRDILKIESLYDNPFFNKNKPSLFRALFLDPLKKYIWIGTDADGLYKLKLNNDKSLENAEVKQYINIKGDENSISSNFVTSILRLPNKELWLGTEGGGICKIENEAADLKFVSFTEKDGLSNNVVKALVADDENLWVATNKGLNKLDVTNRVVRNFSISDGLPFEDFWYVASMVNSKSLFFSGVNGFCYFNKDELPKKESLPILQLESLKIFNKKIIPGDTINGRVLLNKRLNEQKEINLKHDENVFSIDLASLHFLNPKNHHLKYKLLPTNKEWIETSSDQKSLYFNGLQPGEYELSVMASNSLNDWTASKNIKINIAPPFWKTIWAYLLYLLGILLVSYIVVLTLLKIQSLNHKVEIEHLEIENVKEINKAKLRFFSNISHELKTPLTLIASPVNILLERYKGNKDVSDKLQLVLRQSRKIRQLVTQVHDFQKSEANLLKMNYSRFSFNAFIEDLVSDFKFMADSDKKKLTVISPGNEIFISADKNKLEKVLNNLLSNAFKYTEPNDSITIDFRSDDKDLILSVKDTGRGIDKEDLEHVFKRFYQTKRQKNINLGGSGIGLAFTKRLVEMHYGYISVESEIDKGTDMKLVLPVVKQDGALEQEEKVEIILSEEKKFEFNTQIVKNNTQEKVLLKEDYSTVVVYFVEDNLDMRVFVTDVLTPYFKVKPFNNGKECLNAMEDEWPDIILSDVHMPEMNGLQLCNKIKSDMKTSHIPVILLTAFTKIEGHIQGLRDGADAYITKPFSVPFLITQIAMLLENRKQLRERYQIGIPLNKDNNKNNRNDNAFLEKLYNLMAENLDNQDLDINTFAKELYLNRTHFFQKVKSLTNQTPFELLKGYRLKKAGELILNKNVSINEVYVMTGFKSRTHFSKLFKEKFGVSPGKYSNSISPD</sequence>
<comment type="catalytic activity">
    <reaction evidence="1">
        <text>ATP + protein L-histidine = ADP + protein N-phospho-L-histidine.</text>
        <dbReference type="EC" id="2.7.13.3"/>
    </reaction>
</comment>
<evidence type="ECO:0000256" key="4">
    <source>
        <dbReference type="ARBA" id="ARBA00022679"/>
    </source>
</evidence>
<evidence type="ECO:0000256" key="7">
    <source>
        <dbReference type="ARBA" id="ARBA00022840"/>
    </source>
</evidence>